<protein>
    <submittedName>
        <fullName evidence="1">Uncharacterized protein</fullName>
    </submittedName>
</protein>
<proteinExistence type="predicted"/>
<dbReference type="AlphaFoldDB" id="X1C538"/>
<accession>X1C538</accession>
<evidence type="ECO:0000313" key="1">
    <source>
        <dbReference type="EMBL" id="GAG79491.1"/>
    </source>
</evidence>
<dbReference type="EMBL" id="BART01016262">
    <property type="protein sequence ID" value="GAG79491.1"/>
    <property type="molecule type" value="Genomic_DNA"/>
</dbReference>
<organism evidence="1">
    <name type="scientific">marine sediment metagenome</name>
    <dbReference type="NCBI Taxonomy" id="412755"/>
    <lineage>
        <taxon>unclassified sequences</taxon>
        <taxon>metagenomes</taxon>
        <taxon>ecological metagenomes</taxon>
    </lineage>
</organism>
<gene>
    <name evidence="1" type="ORF">S01H4_31325</name>
</gene>
<name>X1C538_9ZZZZ</name>
<sequence>MSHLPAYDLFWDDPRPEINWNTPDGRWVGIGGYDWVDLIGKEVLKLTDEFEYEVWQPDLRADKIYTHVFSNGLIRKLFPAEQKKKLYGIKKIKYTVSQSIYENLVKETRRNRVILRLGAPSFEINRNIIDLGLSCPIIIQYFGEFKGSLNDLFKFKRNMLAKINDIREHFVLKKIFDKVDFVQWKAQLLSS</sequence>
<comment type="caution">
    <text evidence="1">The sequence shown here is derived from an EMBL/GenBank/DDBJ whole genome shotgun (WGS) entry which is preliminary data.</text>
</comment>
<reference evidence="1" key="1">
    <citation type="journal article" date="2014" name="Front. Microbiol.">
        <title>High frequency of phylogenetically diverse reductive dehalogenase-homologous genes in deep subseafloor sedimentary metagenomes.</title>
        <authorList>
            <person name="Kawai M."/>
            <person name="Futagami T."/>
            <person name="Toyoda A."/>
            <person name="Takaki Y."/>
            <person name="Nishi S."/>
            <person name="Hori S."/>
            <person name="Arai W."/>
            <person name="Tsubouchi T."/>
            <person name="Morono Y."/>
            <person name="Uchiyama I."/>
            <person name="Ito T."/>
            <person name="Fujiyama A."/>
            <person name="Inagaki F."/>
            <person name="Takami H."/>
        </authorList>
    </citation>
    <scope>NUCLEOTIDE SEQUENCE</scope>
    <source>
        <strain evidence="1">Expedition CK06-06</strain>
    </source>
</reference>